<protein>
    <submittedName>
        <fullName evidence="2">Uncharacterized protein</fullName>
    </submittedName>
</protein>
<evidence type="ECO:0000256" key="1">
    <source>
        <dbReference type="SAM" id="MobiDB-lite"/>
    </source>
</evidence>
<keyword evidence="3" id="KW-1185">Reference proteome</keyword>
<evidence type="ECO:0000313" key="2">
    <source>
        <dbReference type="EMBL" id="KRY44399.1"/>
    </source>
</evidence>
<accession>A0A0V1C513</accession>
<dbReference type="Proteomes" id="UP000054653">
    <property type="component" value="Unassembled WGS sequence"/>
</dbReference>
<feature type="region of interest" description="Disordered" evidence="1">
    <location>
        <begin position="135"/>
        <end position="155"/>
    </location>
</feature>
<proteinExistence type="predicted"/>
<comment type="caution">
    <text evidence="2">The sequence shown here is derived from an EMBL/GenBank/DDBJ whole genome shotgun (WGS) entry which is preliminary data.</text>
</comment>
<sequence>MTESYCKRSSSRALKRSSNARSRRRACPPGTQGRLTEYLPSSRRSSSSNAFIAAVPSAAVSSAGVIRSALISQNLRKASSSEPSHCNRKTPASGARFRTALPHVIQPRPLTHRLTQLTHRPQAALSAAVPHRLRSLPVSHPGTPPAPSGPLNIPEGLLAPASECRHLDGLSPRLLQAEIPPSSIGAPAPHDLPESRLLPPCRRGNSLTHDSRPARTLERGPFGDTPQGNLGQPGDPGGPGLASATEATPSSVTGEVIYGAAGGTRPLHRADLRGILSPCDRSPNIGSRLP</sequence>
<name>A0A0V1C513_TRIBR</name>
<gene>
    <name evidence="2" type="ORF">T03_244</name>
</gene>
<feature type="region of interest" description="Disordered" evidence="1">
    <location>
        <begin position="1"/>
        <end position="46"/>
    </location>
</feature>
<feature type="compositionally biased region" description="Basic and acidic residues" evidence="1">
    <location>
        <begin position="209"/>
        <end position="218"/>
    </location>
</feature>
<dbReference type="EMBL" id="JYDI01000604">
    <property type="protein sequence ID" value="KRY44399.1"/>
    <property type="molecule type" value="Genomic_DNA"/>
</dbReference>
<organism evidence="2 3">
    <name type="scientific">Trichinella britovi</name>
    <name type="common">Parasitic roundworm</name>
    <dbReference type="NCBI Taxonomy" id="45882"/>
    <lineage>
        <taxon>Eukaryota</taxon>
        <taxon>Metazoa</taxon>
        <taxon>Ecdysozoa</taxon>
        <taxon>Nematoda</taxon>
        <taxon>Enoplea</taxon>
        <taxon>Dorylaimia</taxon>
        <taxon>Trichinellida</taxon>
        <taxon>Trichinellidae</taxon>
        <taxon>Trichinella</taxon>
    </lineage>
</organism>
<feature type="region of interest" description="Disordered" evidence="1">
    <location>
        <begin position="179"/>
        <end position="250"/>
    </location>
</feature>
<dbReference type="AlphaFoldDB" id="A0A0V1C513"/>
<reference evidence="2 3" key="1">
    <citation type="submission" date="2015-01" db="EMBL/GenBank/DDBJ databases">
        <title>Evolution of Trichinella species and genotypes.</title>
        <authorList>
            <person name="Korhonen P.K."/>
            <person name="Edoardo P."/>
            <person name="Giuseppe L.R."/>
            <person name="Gasser R.B."/>
        </authorList>
    </citation>
    <scope>NUCLEOTIDE SEQUENCE [LARGE SCALE GENOMIC DNA]</scope>
    <source>
        <strain evidence="2">ISS120</strain>
    </source>
</reference>
<evidence type="ECO:0000313" key="3">
    <source>
        <dbReference type="Proteomes" id="UP000054653"/>
    </source>
</evidence>